<organism evidence="2 3">
    <name type="scientific">Prunus dulcis</name>
    <name type="common">Almond</name>
    <name type="synonym">Amygdalus dulcis</name>
    <dbReference type="NCBI Taxonomy" id="3755"/>
    <lineage>
        <taxon>Eukaryota</taxon>
        <taxon>Viridiplantae</taxon>
        <taxon>Streptophyta</taxon>
        <taxon>Embryophyta</taxon>
        <taxon>Tracheophyta</taxon>
        <taxon>Spermatophyta</taxon>
        <taxon>Magnoliopsida</taxon>
        <taxon>eudicotyledons</taxon>
        <taxon>Gunneridae</taxon>
        <taxon>Pentapetalae</taxon>
        <taxon>rosids</taxon>
        <taxon>fabids</taxon>
        <taxon>Rosales</taxon>
        <taxon>Rosaceae</taxon>
        <taxon>Amygdaloideae</taxon>
        <taxon>Amygdaleae</taxon>
        <taxon>Prunus</taxon>
    </lineage>
</organism>
<reference evidence="1 4" key="3">
    <citation type="journal article" date="2022" name="G3 (Bethesda)">
        <title>Whole-genome sequence and methylome profiling of the almond [Prunus dulcis (Mill.) D.A. Webb] cultivar 'Nonpareil'.</title>
        <authorList>
            <person name="D'Amico-Willman K.M."/>
            <person name="Ouma W.Z."/>
            <person name="Meulia T."/>
            <person name="Sideli G.M."/>
            <person name="Gradziel T.M."/>
            <person name="Fresnedo-Ramirez J."/>
        </authorList>
    </citation>
    <scope>NUCLEOTIDE SEQUENCE [LARGE SCALE GENOMIC DNA]</scope>
    <source>
        <strain evidence="1">Clone GOH B32 T37-40</strain>
    </source>
</reference>
<dbReference type="Proteomes" id="UP001054821">
    <property type="component" value="Chromosome 8"/>
</dbReference>
<dbReference type="EMBL" id="CABIKO010000726">
    <property type="protein sequence ID" value="VVA39026.1"/>
    <property type="molecule type" value="Genomic_DNA"/>
</dbReference>
<keyword evidence="4" id="KW-1185">Reference proteome</keyword>
<reference evidence="3" key="2">
    <citation type="journal article" date="2020" name="Plant J.">
        <title>Transposons played a major role in the diversification between the closely related almond and peach genomes: results from the almond genome sequence.</title>
        <authorList>
            <person name="Alioto T."/>
            <person name="Alexiou K.G."/>
            <person name="Bardil A."/>
            <person name="Barteri F."/>
            <person name="Castanera R."/>
            <person name="Cruz F."/>
            <person name="Dhingra A."/>
            <person name="Duval H."/>
            <person name="Fernandez I Marti A."/>
            <person name="Frias L."/>
            <person name="Galan B."/>
            <person name="Garcia J.L."/>
            <person name="Howad W."/>
            <person name="Gomez-Garrido J."/>
            <person name="Gut M."/>
            <person name="Julca I."/>
            <person name="Morata J."/>
            <person name="Puigdomenech P."/>
            <person name="Ribeca P."/>
            <person name="Rubio Cabetas M.J."/>
            <person name="Vlasova A."/>
            <person name="Wirthensohn M."/>
            <person name="Garcia-Mas J."/>
            <person name="Gabaldon T."/>
            <person name="Casacuberta J.M."/>
            <person name="Arus P."/>
        </authorList>
    </citation>
    <scope>NUCLEOTIDE SEQUENCE [LARGE SCALE GENOMIC DNA]</scope>
    <source>
        <strain evidence="3">cv. Texas</strain>
    </source>
</reference>
<evidence type="ECO:0000313" key="3">
    <source>
        <dbReference type="Proteomes" id="UP000327085"/>
    </source>
</evidence>
<dbReference type="AlphaFoldDB" id="A0A5E4GH72"/>
<dbReference type="Gramene" id="VVA39026">
    <property type="protein sequence ID" value="VVA39026"/>
    <property type="gene ID" value="Prudul26B002764"/>
</dbReference>
<sequence>MPLGDGNEADRMMWPFNRDERFTVKSGDNLLIPASFSSQTSRPSGSQVMDKTVWKSIWNSNIWKSRCAVVFEGVQVCSRKTLSAAESMISEFMQVQNECVVNMNDNVDVAGAAEARWSAPPHAYCKGRFEAGMIRCGGSQYECCAFGR</sequence>
<protein>
    <submittedName>
        <fullName evidence="2">PREDICTED: LOW QUALITY PROTEIN uncharacterized</fullName>
    </submittedName>
</protein>
<proteinExistence type="predicted"/>
<evidence type="ECO:0000313" key="1">
    <source>
        <dbReference type="EMBL" id="KAI5314156.1"/>
    </source>
</evidence>
<accession>A0A5E4GH72</accession>
<reference evidence="2" key="1">
    <citation type="submission" date="2019-07" db="EMBL/GenBank/DDBJ databases">
        <authorList>
            <person name="Alioto T."/>
            <person name="Alioto T."/>
            <person name="Gomez Garrido J."/>
        </authorList>
    </citation>
    <scope>NUCLEOTIDE SEQUENCE</scope>
</reference>
<dbReference type="EMBL" id="JAJFAZ020000008">
    <property type="protein sequence ID" value="KAI5314156.1"/>
    <property type="molecule type" value="Genomic_DNA"/>
</dbReference>
<dbReference type="InParanoid" id="A0A5E4GH72"/>
<evidence type="ECO:0000313" key="4">
    <source>
        <dbReference type="Proteomes" id="UP001054821"/>
    </source>
</evidence>
<name>A0A5E4GH72_PRUDU</name>
<gene>
    <name evidence="2" type="ORF">ALMOND_2B002764</name>
    <name evidence="1" type="ORF">L3X38_043332</name>
</gene>
<evidence type="ECO:0000313" key="2">
    <source>
        <dbReference type="EMBL" id="VVA39026.1"/>
    </source>
</evidence>
<dbReference type="Proteomes" id="UP000327085">
    <property type="component" value="Chromosome 8"/>
</dbReference>